<evidence type="ECO:0000259" key="3">
    <source>
        <dbReference type="Pfam" id="PF01103"/>
    </source>
</evidence>
<reference evidence="4 5" key="1">
    <citation type="submission" date="2016-10" db="EMBL/GenBank/DDBJ databases">
        <authorList>
            <person name="de Groot N.N."/>
        </authorList>
    </citation>
    <scope>NUCLEOTIDE SEQUENCE [LARGE SCALE GENOMIC DNA]</scope>
    <source>
        <strain evidence="4 5">DSM 26130</strain>
    </source>
</reference>
<evidence type="ECO:0000313" key="4">
    <source>
        <dbReference type="EMBL" id="SFD34923.1"/>
    </source>
</evidence>
<dbReference type="Proteomes" id="UP000198598">
    <property type="component" value="Unassembled WGS sequence"/>
</dbReference>
<evidence type="ECO:0000256" key="1">
    <source>
        <dbReference type="ARBA" id="ARBA00004370"/>
    </source>
</evidence>
<dbReference type="AlphaFoldDB" id="A0A1I1RTM2"/>
<organism evidence="4 5">
    <name type="scientific">Spirosoma endophyticum</name>
    <dbReference type="NCBI Taxonomy" id="662367"/>
    <lineage>
        <taxon>Bacteria</taxon>
        <taxon>Pseudomonadati</taxon>
        <taxon>Bacteroidota</taxon>
        <taxon>Cytophagia</taxon>
        <taxon>Cytophagales</taxon>
        <taxon>Cytophagaceae</taxon>
        <taxon>Spirosoma</taxon>
    </lineage>
</organism>
<accession>A0A1I1RTM2</accession>
<dbReference type="STRING" id="662367.SAMN05216167_104450"/>
<feature type="domain" description="Bacterial surface antigen (D15)" evidence="3">
    <location>
        <begin position="1047"/>
        <end position="1196"/>
    </location>
</feature>
<protein>
    <submittedName>
        <fullName evidence="4">Calcineurin-like phosphoesterase</fullName>
    </submittedName>
</protein>
<evidence type="ECO:0000256" key="2">
    <source>
        <dbReference type="ARBA" id="ARBA00023136"/>
    </source>
</evidence>
<name>A0A1I1RTM2_9BACT</name>
<dbReference type="SUPFAM" id="SSF56300">
    <property type="entry name" value="Metallo-dependent phosphatases"/>
    <property type="match status" value="1"/>
</dbReference>
<comment type="subcellular location">
    <subcellularLocation>
        <location evidence="1">Membrane</location>
    </subcellularLocation>
</comment>
<dbReference type="Gene3D" id="3.60.21.10">
    <property type="match status" value="1"/>
</dbReference>
<sequence>MRKILPETGRWVAVLLSTFCTLTTAFPQSVPADSVRHRVVLIGDAGRLRNGKNPVVDAVSARYDFNNKRTTLLYLGDNVYPHGLSEEGSKDYDSLTAVLRYQARPGLARPGLTNSGQGKESQVLFIPGNHDWAKSHPDGWERIKRQGQWLDSLKSPNIKLLPTDGCPGPEEIHLNDKLVLIIIDTQWWLHQYAKPGPDSDCACKNEEEVIARLSDIVFRNKDKGIILATHHPFRSYGIHGGYYTIKQHIFPLTEFSSGLYIPLPIIGSLYPLVRGVFGNIQDLPNPTYRHMVQVMEKAMTPAPNVVFVSGHDHAIQHIVDGSRNYIVSGSGINRERVKNGKLAKFVSGEWGYVMLDELTNGKVNATFYTVDEAANATEAHSATLFTIPPTANQSGNGPTRTAWPDSITVAIAPDYERAGSFQRLMLGNNYRREWATPVKLPVFDLARTNGGFKILQRGGGMQTKSLRIEDSQGKEWVLRSIQKDPANALPDALKETIAKDVLQDEISAGYPYAPLVVPTLAKAAGVPHASPKIVYLPDDPALGIYQADFGKGVFLFEERSPGDGKSISTLKLIDALEDDNDNSVDQKAVLRARMLDLFMGDWDRHEDQWRWGSRKTKAGKEYFPIPRDRDQVFFRAGGILPGIAALPWLQPKFQGFTDKLSNVNGLMFNARYVDRLFLQGLDAKDWMTVITSLRDSLTDDVLQRAISQLPDTIRNESGNRILETLKVRRGWLLEKGLEYYRFLAKSVDIPGSDKTELFRIEHQNDDQIAVLVFKIAKDGSIAQRLYNRVFDAEVTDEIRLYGQKGNDRFEVSGAESAHIKVRLIGGKGNDVFAVTGDPGKPIIYDLSTEANTLPARNLATFRLSTDKAVNAFDPHAFKYDRLVPLATAGFNLDDGILLGVGAQLIKQGFRKSPYASMNRLMVTRALATEAMSFRYDGIFTHLIGKNDLWINAFARAPDNVTNFFGPGNESDYEKGRGIRYYRTRYNVINVAALLKRKMGEHMEVAVGPIFQHFTLDPTDNVGRFIETYLNELPTPERFLRRESYGGLQAGLTIDGRNHPVQPSRGLYWTTTLLGLQGFDERPNNLIQLRSDMTIYTSFSQSARFVLVNRIGGGLTYGNPAFFQLLYLGGQTNLRGFRTYRFAGNHVVYHNIEARLKLFNFRSFLFPGSVGLIAFNDLGRVWLDGEKSKRWHDGYGGGLFVTPAELLTVTASVGFSDEGALPYVSLGFRF</sequence>
<dbReference type="EMBL" id="FOLQ01000004">
    <property type="protein sequence ID" value="SFD34923.1"/>
    <property type="molecule type" value="Genomic_DNA"/>
</dbReference>
<evidence type="ECO:0000313" key="5">
    <source>
        <dbReference type="Proteomes" id="UP000198598"/>
    </source>
</evidence>
<dbReference type="Pfam" id="PF01103">
    <property type="entry name" value="Omp85"/>
    <property type="match status" value="1"/>
</dbReference>
<dbReference type="InterPro" id="IPR000184">
    <property type="entry name" value="Bac_surfAg_D15"/>
</dbReference>
<proteinExistence type="predicted"/>
<keyword evidence="5" id="KW-1185">Reference proteome</keyword>
<dbReference type="InterPro" id="IPR029052">
    <property type="entry name" value="Metallo-depent_PP-like"/>
</dbReference>
<dbReference type="Gene3D" id="2.40.160.50">
    <property type="entry name" value="membrane protein fhac: a member of the omp85/tpsb transporter family"/>
    <property type="match status" value="1"/>
</dbReference>
<dbReference type="RefSeq" id="WP_093827104.1">
    <property type="nucleotide sequence ID" value="NZ_FOLQ01000004.1"/>
</dbReference>
<dbReference type="GO" id="GO:0019867">
    <property type="term" value="C:outer membrane"/>
    <property type="evidence" value="ECO:0007669"/>
    <property type="project" value="InterPro"/>
</dbReference>
<keyword evidence="2" id="KW-0472">Membrane</keyword>
<gene>
    <name evidence="4" type="ORF">SAMN05216167_104450</name>
</gene>
<dbReference type="OrthoDB" id="333971at2"/>